<evidence type="ECO:0000256" key="5">
    <source>
        <dbReference type="ARBA" id="ARBA00022840"/>
    </source>
</evidence>
<dbReference type="GO" id="GO:0004386">
    <property type="term" value="F:helicase activity"/>
    <property type="evidence" value="ECO:0007669"/>
    <property type="project" value="UniProtKB-KW"/>
</dbReference>
<evidence type="ECO:0000256" key="4">
    <source>
        <dbReference type="ARBA" id="ARBA00022806"/>
    </source>
</evidence>
<dbReference type="CDD" id="cd15903">
    <property type="entry name" value="Dicer_PBD"/>
    <property type="match status" value="1"/>
</dbReference>
<dbReference type="InterPro" id="IPR006935">
    <property type="entry name" value="Helicase/UvrB_N"/>
</dbReference>
<feature type="domain" description="Helicase ATP-binding" evidence="8">
    <location>
        <begin position="26"/>
        <end position="205"/>
    </location>
</feature>
<evidence type="ECO:0000259" key="8">
    <source>
        <dbReference type="PROSITE" id="PS51192"/>
    </source>
</evidence>
<evidence type="ECO:0000256" key="3">
    <source>
        <dbReference type="ARBA" id="ARBA00022801"/>
    </source>
</evidence>
<gene>
    <name evidence="10" type="ORF">DIATSA_LOCUS5662</name>
</gene>
<dbReference type="EMBL" id="OU893349">
    <property type="protein sequence ID" value="CAG9787807.1"/>
    <property type="molecule type" value="Genomic_DNA"/>
</dbReference>
<dbReference type="Pfam" id="PF04851">
    <property type="entry name" value="ResIII"/>
    <property type="match status" value="1"/>
</dbReference>
<dbReference type="Gene3D" id="3.40.50.300">
    <property type="entry name" value="P-loop containing nucleotide triphosphate hydrolases"/>
    <property type="match status" value="2"/>
</dbReference>
<dbReference type="FunFam" id="3.40.50.300:FF:000628">
    <property type="entry name" value="Endoribonuclease Dicer"/>
    <property type="match status" value="1"/>
</dbReference>
<dbReference type="PROSITE" id="PS51192">
    <property type="entry name" value="HELICASE_ATP_BIND_1"/>
    <property type="match status" value="1"/>
</dbReference>
<comment type="cofactor">
    <cofactor evidence="1">
        <name>Mg(2+)</name>
        <dbReference type="ChEBI" id="CHEBI:18420"/>
    </cofactor>
</comment>
<dbReference type="GO" id="GO:0005524">
    <property type="term" value="F:ATP binding"/>
    <property type="evidence" value="ECO:0007669"/>
    <property type="project" value="UniProtKB-KW"/>
</dbReference>
<feature type="domain" description="Helicase C-terminal" evidence="9">
    <location>
        <begin position="389"/>
        <end position="553"/>
    </location>
</feature>
<keyword evidence="3" id="KW-0378">Hydrolase</keyword>
<dbReference type="SMART" id="SM00490">
    <property type="entry name" value="HELICc"/>
    <property type="match status" value="1"/>
</dbReference>
<proteinExistence type="inferred from homology"/>
<keyword evidence="4" id="KW-0347">Helicase</keyword>
<keyword evidence="7" id="KW-1133">Transmembrane helix</keyword>
<dbReference type="OrthoDB" id="416741at2759"/>
<dbReference type="Pfam" id="PF00271">
    <property type="entry name" value="Helicase_C"/>
    <property type="match status" value="1"/>
</dbReference>
<evidence type="ECO:0000256" key="1">
    <source>
        <dbReference type="ARBA" id="ARBA00001946"/>
    </source>
</evidence>
<dbReference type="PANTHER" id="PTHR14074">
    <property type="entry name" value="HELICASE WITH DEATH DOMAIN-RELATED"/>
    <property type="match status" value="1"/>
</dbReference>
<reference evidence="10" key="1">
    <citation type="submission" date="2021-12" db="EMBL/GenBank/DDBJ databases">
        <authorList>
            <person name="King R."/>
        </authorList>
    </citation>
    <scope>NUCLEOTIDE SEQUENCE</scope>
</reference>
<dbReference type="SUPFAM" id="SSF52540">
    <property type="entry name" value="P-loop containing nucleoside triphosphate hydrolases"/>
    <property type="match status" value="1"/>
</dbReference>
<evidence type="ECO:0000313" key="10">
    <source>
        <dbReference type="EMBL" id="CAG9787807.1"/>
    </source>
</evidence>
<organism evidence="10 11">
    <name type="scientific">Diatraea saccharalis</name>
    <name type="common">sugarcane borer</name>
    <dbReference type="NCBI Taxonomy" id="40085"/>
    <lineage>
        <taxon>Eukaryota</taxon>
        <taxon>Metazoa</taxon>
        <taxon>Ecdysozoa</taxon>
        <taxon>Arthropoda</taxon>
        <taxon>Hexapoda</taxon>
        <taxon>Insecta</taxon>
        <taxon>Pterygota</taxon>
        <taxon>Neoptera</taxon>
        <taxon>Endopterygota</taxon>
        <taxon>Lepidoptera</taxon>
        <taxon>Glossata</taxon>
        <taxon>Ditrysia</taxon>
        <taxon>Pyraloidea</taxon>
        <taxon>Crambidae</taxon>
        <taxon>Crambinae</taxon>
        <taxon>Diatraea</taxon>
    </lineage>
</organism>
<dbReference type="InterPro" id="IPR027417">
    <property type="entry name" value="P-loop_NTPase"/>
</dbReference>
<keyword evidence="2" id="KW-0547">Nucleotide-binding</keyword>
<comment type="similarity">
    <text evidence="6">Belongs to the helicase family. Dicer subfamily.</text>
</comment>
<dbReference type="InterPro" id="IPR001650">
    <property type="entry name" value="Helicase_C-like"/>
</dbReference>
<feature type="transmembrane region" description="Helical" evidence="7">
    <location>
        <begin position="301"/>
        <end position="322"/>
    </location>
</feature>
<dbReference type="GO" id="GO:0005737">
    <property type="term" value="C:cytoplasm"/>
    <property type="evidence" value="ECO:0007669"/>
    <property type="project" value="TreeGrafter"/>
</dbReference>
<protein>
    <submittedName>
        <fullName evidence="10">Uncharacterized protein</fullName>
    </submittedName>
</protein>
<evidence type="ECO:0000259" key="9">
    <source>
        <dbReference type="PROSITE" id="PS51194"/>
    </source>
</evidence>
<sequence length="553" mass="63361">MESMETDLVSRDESERLVSRTYQTQLEEIAIKKNTIIHLPTGSGKTFIAIRLIKRFREALQKPWGEGGKRTFFLVNTVPLVTQHSKTIERLCPVDGVGAYSGEDGVDYWQKSKWNAELTKYQVVVMTSQILCDMLTHGYIRIEDINLLIFDECHHAVEDHPMRQIMKSFNECPVDKQPRVLGLTATLLNANVTINKVQETLRVLETTFHATIATVNELGEVLNYSSNPHEMIMYYSHPRPTEATNTALLLLNELKELVYSVNLPRVRGNFNIKLEQGQQNITSDPKKIVKNVQNMIEGMNILIIELGAFGGSLGILAYIILLERLKRTCSTKEEDLLYQIAITHSTEARMVLLDSMANDKGYDKIIKHSSNKLLHLLNILKEYNPKYYNMSGVILKANKQRKPLSGIIFTQRRFTAKVLYNILKEVRDANPDDFGFLQHDFVVGFNINPMKSTREQHYLKKCSQKALLKFSKRELNCLISTSVIEEGVDVSQCLLVVRYDAPLEYRSYIQSKGRARSSESSFILLVKEDDRSKFSNIYATYQKTEQFIQKVSI</sequence>
<dbReference type="PANTHER" id="PTHR14074:SF16">
    <property type="entry name" value="ANTIVIRAL INNATE IMMUNE RESPONSE RECEPTOR RIG-I"/>
    <property type="match status" value="1"/>
</dbReference>
<accession>A0A9N9R254</accession>
<dbReference type="GO" id="GO:0003677">
    <property type="term" value="F:DNA binding"/>
    <property type="evidence" value="ECO:0007669"/>
    <property type="project" value="InterPro"/>
</dbReference>
<evidence type="ECO:0000256" key="2">
    <source>
        <dbReference type="ARBA" id="ARBA00022741"/>
    </source>
</evidence>
<dbReference type="PROSITE" id="PS51194">
    <property type="entry name" value="HELICASE_CTER"/>
    <property type="match status" value="1"/>
</dbReference>
<name>A0A9N9R254_9NEOP</name>
<dbReference type="InterPro" id="IPR014001">
    <property type="entry name" value="Helicase_ATP-bd"/>
</dbReference>
<keyword evidence="7" id="KW-0812">Transmembrane</keyword>
<dbReference type="GO" id="GO:0030422">
    <property type="term" value="P:siRNA processing"/>
    <property type="evidence" value="ECO:0007669"/>
    <property type="project" value="UniProtKB-ARBA"/>
</dbReference>
<dbReference type="CDD" id="cd18034">
    <property type="entry name" value="DEXHc_dicer"/>
    <property type="match status" value="1"/>
</dbReference>
<dbReference type="AlphaFoldDB" id="A0A9N9R254"/>
<evidence type="ECO:0000313" key="11">
    <source>
        <dbReference type="Proteomes" id="UP001153714"/>
    </source>
</evidence>
<evidence type="ECO:0000256" key="6">
    <source>
        <dbReference type="ARBA" id="ARBA00035116"/>
    </source>
</evidence>
<dbReference type="InterPro" id="IPR048513">
    <property type="entry name" value="Dicer_PBD"/>
</dbReference>
<dbReference type="SMART" id="SM00487">
    <property type="entry name" value="DEXDc"/>
    <property type="match status" value="1"/>
</dbReference>
<dbReference type="Proteomes" id="UP001153714">
    <property type="component" value="Chromosome 18"/>
</dbReference>
<reference evidence="10" key="2">
    <citation type="submission" date="2022-10" db="EMBL/GenBank/DDBJ databases">
        <authorList>
            <consortium name="ENA_rothamsted_submissions"/>
            <consortium name="culmorum"/>
            <person name="King R."/>
        </authorList>
    </citation>
    <scope>NUCLEOTIDE SEQUENCE</scope>
</reference>
<keyword evidence="7" id="KW-0472">Membrane</keyword>
<keyword evidence="5" id="KW-0067">ATP-binding</keyword>
<keyword evidence="11" id="KW-1185">Reference proteome</keyword>
<dbReference type="InterPro" id="IPR051363">
    <property type="entry name" value="RLR_Helicase"/>
</dbReference>
<dbReference type="GO" id="GO:0004525">
    <property type="term" value="F:ribonuclease III activity"/>
    <property type="evidence" value="ECO:0007669"/>
    <property type="project" value="UniProtKB-ARBA"/>
</dbReference>
<evidence type="ECO:0000256" key="7">
    <source>
        <dbReference type="SAM" id="Phobius"/>
    </source>
</evidence>